<dbReference type="RefSeq" id="WP_066498837.1">
    <property type="nucleotide sequence ID" value="NZ_LNCU01000010.1"/>
</dbReference>
<organism evidence="2 3">
    <name type="scientific">Bradyrhizobium macuxiense</name>
    <dbReference type="NCBI Taxonomy" id="1755647"/>
    <lineage>
        <taxon>Bacteria</taxon>
        <taxon>Pseudomonadati</taxon>
        <taxon>Pseudomonadota</taxon>
        <taxon>Alphaproteobacteria</taxon>
        <taxon>Hyphomicrobiales</taxon>
        <taxon>Nitrobacteraceae</taxon>
        <taxon>Bradyrhizobium</taxon>
    </lineage>
</organism>
<name>A0A109K505_9BRAD</name>
<accession>A0A109K505</accession>
<evidence type="ECO:0000256" key="1">
    <source>
        <dbReference type="SAM" id="MobiDB-lite"/>
    </source>
</evidence>
<dbReference type="Proteomes" id="UP000057737">
    <property type="component" value="Unassembled WGS sequence"/>
</dbReference>
<gene>
    <name evidence="2" type="ORF">AS156_26260</name>
</gene>
<evidence type="ECO:0000313" key="3">
    <source>
        <dbReference type="Proteomes" id="UP000057737"/>
    </source>
</evidence>
<dbReference type="EMBL" id="LNCU01000010">
    <property type="protein sequence ID" value="KWV60924.1"/>
    <property type="molecule type" value="Genomic_DNA"/>
</dbReference>
<keyword evidence="3" id="KW-1185">Reference proteome</keyword>
<dbReference type="OrthoDB" id="8237865at2"/>
<reference evidence="2 3" key="1">
    <citation type="submission" date="2015-11" db="EMBL/GenBank/DDBJ databases">
        <title>Draft Genome Sequence of the Strain BR 10303 (Bradyrhizobium sp.) isolated from nodules of Centrolobium paraense.</title>
        <authorList>
            <person name="Zelli J.E."/>
            <person name="Simoes-Araujo J.L."/>
            <person name="Barauna A.C."/>
            <person name="Silva K."/>
        </authorList>
    </citation>
    <scope>NUCLEOTIDE SEQUENCE [LARGE SCALE GENOMIC DNA]</scope>
    <source>
        <strain evidence="2 3">BR 10303</strain>
    </source>
</reference>
<evidence type="ECO:0000313" key="2">
    <source>
        <dbReference type="EMBL" id="KWV60924.1"/>
    </source>
</evidence>
<sequence length="70" mass="8011">MASQYLARRDSGSLPRENPCAQCGKPIPRPDWIEHGEGRTSYLWNCRACNYRFEAIAIYEHEQLTTPLAA</sequence>
<dbReference type="AlphaFoldDB" id="A0A109K505"/>
<comment type="caution">
    <text evidence="2">The sequence shown here is derived from an EMBL/GenBank/DDBJ whole genome shotgun (WGS) entry which is preliminary data.</text>
</comment>
<feature type="region of interest" description="Disordered" evidence="1">
    <location>
        <begin position="1"/>
        <end position="22"/>
    </location>
</feature>
<proteinExistence type="predicted"/>
<protein>
    <submittedName>
        <fullName evidence="2">Uncharacterized protein</fullName>
    </submittedName>
</protein>